<dbReference type="Pfam" id="PF07963">
    <property type="entry name" value="N_methyl"/>
    <property type="match status" value="1"/>
</dbReference>
<dbReference type="PROSITE" id="PS00409">
    <property type="entry name" value="PROKAR_NTER_METHYL"/>
    <property type="match status" value="1"/>
</dbReference>
<keyword evidence="1" id="KW-0812">Transmembrane</keyword>
<evidence type="ECO:0000256" key="1">
    <source>
        <dbReference type="SAM" id="Phobius"/>
    </source>
</evidence>
<keyword evidence="1" id="KW-1133">Transmembrane helix</keyword>
<dbReference type="InterPro" id="IPR012902">
    <property type="entry name" value="N_methyl_site"/>
</dbReference>
<keyword evidence="1" id="KW-0472">Membrane</keyword>
<gene>
    <name evidence="2" type="ORF">EV138_5299</name>
</gene>
<dbReference type="AlphaFoldDB" id="A0A4R7TJ78"/>
<dbReference type="NCBIfam" id="TIGR02532">
    <property type="entry name" value="IV_pilin_GFxxxE"/>
    <property type="match status" value="1"/>
</dbReference>
<evidence type="ECO:0000313" key="2">
    <source>
        <dbReference type="EMBL" id="TDU91688.1"/>
    </source>
</evidence>
<comment type="caution">
    <text evidence="2">The sequence shown here is derived from an EMBL/GenBank/DDBJ whole genome shotgun (WGS) entry which is preliminary data.</text>
</comment>
<dbReference type="SUPFAM" id="SSF54523">
    <property type="entry name" value="Pili subunits"/>
    <property type="match status" value="1"/>
</dbReference>
<feature type="transmembrane region" description="Helical" evidence="1">
    <location>
        <begin position="12"/>
        <end position="37"/>
    </location>
</feature>
<organism evidence="2 3">
    <name type="scientific">Kribbella voronezhensis</name>
    <dbReference type="NCBI Taxonomy" id="2512212"/>
    <lineage>
        <taxon>Bacteria</taxon>
        <taxon>Bacillati</taxon>
        <taxon>Actinomycetota</taxon>
        <taxon>Actinomycetes</taxon>
        <taxon>Propionibacteriales</taxon>
        <taxon>Kribbellaceae</taxon>
        <taxon>Kribbella</taxon>
    </lineage>
</organism>
<accession>A0A4R7TJ78</accession>
<dbReference type="RefSeq" id="WP_238158359.1">
    <property type="nucleotide sequence ID" value="NZ_SOCE01000001.1"/>
</dbReference>
<dbReference type="Proteomes" id="UP000295151">
    <property type="component" value="Unassembled WGS sequence"/>
</dbReference>
<proteinExistence type="predicted"/>
<reference evidence="2 3" key="1">
    <citation type="submission" date="2019-03" db="EMBL/GenBank/DDBJ databases">
        <title>Genomic Encyclopedia of Type Strains, Phase III (KMG-III): the genomes of soil and plant-associated and newly described type strains.</title>
        <authorList>
            <person name="Whitman W."/>
        </authorList>
    </citation>
    <scope>NUCLEOTIDE SEQUENCE [LARGE SCALE GENOMIC DNA]</scope>
    <source>
        <strain evidence="2 3">VKM Ac-2575</strain>
    </source>
</reference>
<sequence length="204" mass="21216">MRLKRGERGFTLVELLITISLMGVITLALGDLLISALREMSATSDRMDLAQDAQLGAAYFAQDVAAVGLRDYTAGAVDSTLPFKESVQVNAAADAGGATCGPLPTSVLRLLSDDWSIAATRRTAVVAYYLQGGDLHRATCISPATVPASDVVVVQNVVPASVSVTCSTSCTALPVPVAITLHLVANKPTIGDYAIALSGLRRQS</sequence>
<dbReference type="InterPro" id="IPR045584">
    <property type="entry name" value="Pilin-like"/>
</dbReference>
<name>A0A4R7TJ78_9ACTN</name>
<dbReference type="EMBL" id="SOCE01000001">
    <property type="protein sequence ID" value="TDU91688.1"/>
    <property type="molecule type" value="Genomic_DNA"/>
</dbReference>
<evidence type="ECO:0000313" key="3">
    <source>
        <dbReference type="Proteomes" id="UP000295151"/>
    </source>
</evidence>
<protein>
    <submittedName>
        <fullName evidence="2">Prepilin-type N-terminal cleavage/methylation domain-containing protein</fullName>
    </submittedName>
</protein>
<keyword evidence="3" id="KW-1185">Reference proteome</keyword>